<keyword evidence="2" id="KW-1185">Reference proteome</keyword>
<dbReference type="Pfam" id="PF05954">
    <property type="entry name" value="Phage_GPD"/>
    <property type="match status" value="1"/>
</dbReference>
<dbReference type="RefSeq" id="WP_123087742.1">
    <property type="nucleotide sequence ID" value="NZ_RIBS01000003.1"/>
</dbReference>
<dbReference type="Proteomes" id="UP000267049">
    <property type="component" value="Unassembled WGS sequence"/>
</dbReference>
<name>A0A3M8SV11_9GAMM</name>
<dbReference type="AlphaFoldDB" id="A0A3M8SV11"/>
<dbReference type="Gene3D" id="3.55.50.10">
    <property type="entry name" value="Baseplate protein-like domains"/>
    <property type="match status" value="1"/>
</dbReference>
<protein>
    <submittedName>
        <fullName evidence="1">Type VI secretion system tip protein VgrG</fullName>
    </submittedName>
</protein>
<comment type="caution">
    <text evidence="1">The sequence shown here is derived from an EMBL/GenBank/DDBJ whole genome shotgun (WGS) entry which is preliminary data.</text>
</comment>
<dbReference type="SUPFAM" id="SSF69279">
    <property type="entry name" value="Phage tail proteins"/>
    <property type="match status" value="2"/>
</dbReference>
<proteinExistence type="predicted"/>
<dbReference type="Gene3D" id="4.10.220.110">
    <property type="match status" value="1"/>
</dbReference>
<reference evidence="1 2" key="1">
    <citation type="submission" date="2018-11" db="EMBL/GenBank/DDBJ databases">
        <title>Lysobacter cryohumiis sp. nov., isolated from soil in the Tianshan Mountains, Xinjiang, China.</title>
        <authorList>
            <person name="Luo Y."/>
            <person name="Sheng H."/>
        </authorList>
    </citation>
    <scope>NUCLEOTIDE SEQUENCE [LARGE SCALE GENOMIC DNA]</scope>
    <source>
        <strain evidence="1 2">ZS60</strain>
    </source>
</reference>
<gene>
    <name evidence="1" type="primary">vgrG</name>
    <name evidence="1" type="ORF">EER27_09195</name>
</gene>
<dbReference type="EMBL" id="RIBS01000003">
    <property type="protein sequence ID" value="RNF84525.1"/>
    <property type="molecule type" value="Genomic_DNA"/>
</dbReference>
<dbReference type="InterPro" id="IPR006533">
    <property type="entry name" value="T6SS_Vgr_RhsGE"/>
</dbReference>
<accession>A0A3M8SV11</accession>
<evidence type="ECO:0000313" key="1">
    <source>
        <dbReference type="EMBL" id="RNF84525.1"/>
    </source>
</evidence>
<dbReference type="OrthoDB" id="5959035at2"/>
<organism evidence="1 2">
    <name type="scientific">Montanilutibacter psychrotolerans</name>
    <dbReference type="NCBI Taxonomy" id="1327343"/>
    <lineage>
        <taxon>Bacteria</taxon>
        <taxon>Pseudomonadati</taxon>
        <taxon>Pseudomonadota</taxon>
        <taxon>Gammaproteobacteria</taxon>
        <taxon>Lysobacterales</taxon>
        <taxon>Lysobacteraceae</taxon>
        <taxon>Montanilutibacter</taxon>
    </lineage>
</organism>
<dbReference type="Gene3D" id="2.30.110.50">
    <property type="match status" value="1"/>
</dbReference>
<sequence length="396" mass="42916">MDIHSLAATAGNWLNLLSQHGRLIEIDSALDGALVVERFRGHEAVCADYRFDIDCLSPSATLDLDALVAQPVALRLRDADGGHRHWHGWCTHAAALGSDGGFARYRLRLEPWTAFLRHRRNALVFQDLDVRGVLRRVFADYPQAKWRFDATQPLAKPAITTQFRESDHAFVTRLLADAGLAWRFEHAQSADGVATLVVFDRDAAVPDAQPASLRFHRSDATESLDAITAFAEQRQAVADAIGVASWQAEQVEATSAQLTADPAGPHVPSREVYAVPRAGRYAERAQAELEAELQLDALRLPRRLHAGSGSGRGVDAGAAFTLTQHPDLSGQAFVPLLVEHVAANNLSTSASQANGAGHGVAALLDAAGTERGTYRNRFLAVPRDTAIVPLPRPRPL</sequence>
<feature type="non-terminal residue" evidence="1">
    <location>
        <position position="396"/>
    </location>
</feature>
<evidence type="ECO:0000313" key="2">
    <source>
        <dbReference type="Proteomes" id="UP000267049"/>
    </source>
</evidence>
<dbReference type="NCBIfam" id="TIGR01646">
    <property type="entry name" value="vgr_GE"/>
    <property type="match status" value="1"/>
</dbReference>